<dbReference type="SMART" id="SM00563">
    <property type="entry name" value="PlsC"/>
    <property type="match status" value="1"/>
</dbReference>
<evidence type="ECO:0000259" key="5">
    <source>
        <dbReference type="SMART" id="SM00563"/>
    </source>
</evidence>
<comment type="catalytic activity">
    <reaction evidence="4">
        <text>a 1-acyl-sn-glycero-3-phosphate + an acyl-CoA = a 1,2-diacyl-sn-glycero-3-phosphate + CoA</text>
        <dbReference type="Rhea" id="RHEA:19709"/>
        <dbReference type="ChEBI" id="CHEBI:57287"/>
        <dbReference type="ChEBI" id="CHEBI:57970"/>
        <dbReference type="ChEBI" id="CHEBI:58342"/>
        <dbReference type="ChEBI" id="CHEBI:58608"/>
        <dbReference type="EC" id="2.3.1.51"/>
    </reaction>
</comment>
<comment type="domain">
    <text evidence="4">The HXXXXD motif is essential for acyltransferase activity and may constitute the binding site for the phosphate moiety of the glycerol-3-phosphate.</text>
</comment>
<keyword evidence="7" id="KW-1185">Reference proteome</keyword>
<protein>
    <recommendedName>
        <fullName evidence="4">1-acyl-sn-glycerol-3-phosphate acyltransferase</fullName>
        <ecNumber evidence="4">2.3.1.51</ecNumber>
    </recommendedName>
</protein>
<dbReference type="Proteomes" id="UP000617951">
    <property type="component" value="Unassembled WGS sequence"/>
</dbReference>
<dbReference type="InterPro" id="IPR004552">
    <property type="entry name" value="AGP_acyltrans"/>
</dbReference>
<dbReference type="GO" id="GO:0016020">
    <property type="term" value="C:membrane"/>
    <property type="evidence" value="ECO:0007669"/>
    <property type="project" value="InterPro"/>
</dbReference>
<keyword evidence="4" id="KW-0444">Lipid biosynthesis</keyword>
<evidence type="ECO:0000313" key="7">
    <source>
        <dbReference type="Proteomes" id="UP000617951"/>
    </source>
</evidence>
<organism evidence="6 7">
    <name type="scientific">Guopingia tenuis</name>
    <dbReference type="NCBI Taxonomy" id="2763656"/>
    <lineage>
        <taxon>Bacteria</taxon>
        <taxon>Bacillati</taxon>
        <taxon>Bacillota</taxon>
        <taxon>Clostridia</taxon>
        <taxon>Christensenellales</taxon>
        <taxon>Christensenellaceae</taxon>
        <taxon>Guopingia</taxon>
    </lineage>
</organism>
<evidence type="ECO:0000256" key="3">
    <source>
        <dbReference type="ARBA" id="ARBA00023315"/>
    </source>
</evidence>
<comment type="caution">
    <text evidence="6">The sequence shown here is derived from an EMBL/GenBank/DDBJ whole genome shotgun (WGS) entry which is preliminary data.</text>
</comment>
<evidence type="ECO:0000256" key="1">
    <source>
        <dbReference type="ARBA" id="ARBA00008655"/>
    </source>
</evidence>
<dbReference type="EMBL" id="JACRSS010000001">
    <property type="protein sequence ID" value="MBC8537605.1"/>
    <property type="molecule type" value="Genomic_DNA"/>
</dbReference>
<dbReference type="GO" id="GO:0003841">
    <property type="term" value="F:1-acylglycerol-3-phosphate O-acyltransferase activity"/>
    <property type="evidence" value="ECO:0007669"/>
    <property type="project" value="UniProtKB-UniRule"/>
</dbReference>
<keyword evidence="3 4" id="KW-0012">Acyltransferase</keyword>
<proteinExistence type="inferred from homology"/>
<dbReference type="PANTHER" id="PTHR10434">
    <property type="entry name" value="1-ACYL-SN-GLYCEROL-3-PHOSPHATE ACYLTRANSFERASE"/>
    <property type="match status" value="1"/>
</dbReference>
<reference evidence="6" key="1">
    <citation type="submission" date="2020-08" db="EMBL/GenBank/DDBJ databases">
        <title>Genome public.</title>
        <authorList>
            <person name="Liu C."/>
            <person name="Sun Q."/>
        </authorList>
    </citation>
    <scope>NUCLEOTIDE SEQUENCE</scope>
    <source>
        <strain evidence="6">NSJ-63</strain>
    </source>
</reference>
<keyword evidence="4" id="KW-0594">Phospholipid biosynthesis</keyword>
<keyword evidence="2 4" id="KW-0808">Transferase</keyword>
<dbReference type="NCBIfam" id="TIGR00530">
    <property type="entry name" value="AGP_acyltrn"/>
    <property type="match status" value="1"/>
</dbReference>
<feature type="domain" description="Phospholipid/glycerol acyltransferase" evidence="5">
    <location>
        <begin position="34"/>
        <end position="146"/>
    </location>
</feature>
<dbReference type="AlphaFoldDB" id="A0A926HW32"/>
<gene>
    <name evidence="6" type="ORF">H8693_01510</name>
</gene>
<keyword evidence="4" id="KW-1208">Phospholipid metabolism</keyword>
<dbReference type="GO" id="GO:0006654">
    <property type="term" value="P:phosphatidic acid biosynthetic process"/>
    <property type="evidence" value="ECO:0007669"/>
    <property type="project" value="TreeGrafter"/>
</dbReference>
<evidence type="ECO:0000313" key="6">
    <source>
        <dbReference type="EMBL" id="MBC8537605.1"/>
    </source>
</evidence>
<keyword evidence="4" id="KW-0443">Lipid metabolism</keyword>
<evidence type="ECO:0000256" key="2">
    <source>
        <dbReference type="ARBA" id="ARBA00022679"/>
    </source>
</evidence>
<accession>A0A926HW32</accession>
<evidence type="ECO:0000256" key="4">
    <source>
        <dbReference type="RuleBase" id="RU361267"/>
    </source>
</evidence>
<dbReference type="PANTHER" id="PTHR10434:SF11">
    <property type="entry name" value="1-ACYL-SN-GLYCEROL-3-PHOSPHATE ACYLTRANSFERASE"/>
    <property type="match status" value="1"/>
</dbReference>
<sequence length="200" mass="23073">MFYKVLKVIVKPIFYLIFGIKIVHKERLRYEGGMILIANHRSNFDPIFMHLVVKPKVQLMAKQELFKNPMLRWLVTALGAFPVERGRGDLGAIKNAFKILRSGGTLGIFPEGTRTRTDHMRPFQHGVAMIAIRTGAPILPVYFAKTFRPFRRNPIIVGEPIQMRDVLEAKLSNTEDVKQMTNYLFEKMQELEREAKALCK</sequence>
<dbReference type="RefSeq" id="WP_178620786.1">
    <property type="nucleotide sequence ID" value="NZ_JACRSS010000001.1"/>
</dbReference>
<comment type="similarity">
    <text evidence="1 4">Belongs to the 1-acyl-sn-glycerol-3-phosphate acyltransferase family.</text>
</comment>
<dbReference type="InterPro" id="IPR002123">
    <property type="entry name" value="Plipid/glycerol_acylTrfase"/>
</dbReference>
<dbReference type="SUPFAM" id="SSF69593">
    <property type="entry name" value="Glycerol-3-phosphate (1)-acyltransferase"/>
    <property type="match status" value="1"/>
</dbReference>
<dbReference type="Pfam" id="PF01553">
    <property type="entry name" value="Acyltransferase"/>
    <property type="match status" value="1"/>
</dbReference>
<dbReference type="EC" id="2.3.1.51" evidence="4"/>
<dbReference type="CDD" id="cd07989">
    <property type="entry name" value="LPLAT_AGPAT-like"/>
    <property type="match status" value="1"/>
</dbReference>
<name>A0A926HW32_9FIRM</name>